<dbReference type="NCBIfam" id="TIGR00879">
    <property type="entry name" value="SP"/>
    <property type="match status" value="1"/>
</dbReference>
<feature type="transmembrane region" description="Helical" evidence="8">
    <location>
        <begin position="295"/>
        <end position="317"/>
    </location>
</feature>
<keyword evidence="3 7" id="KW-0813">Transport</keyword>
<dbReference type="Proteomes" id="UP000235786">
    <property type="component" value="Unassembled WGS sequence"/>
</dbReference>
<name>A0A2J6RM14_HYAVF</name>
<feature type="transmembrane region" description="Helical" evidence="8">
    <location>
        <begin position="115"/>
        <end position="134"/>
    </location>
</feature>
<feature type="transmembrane region" description="Helical" evidence="8">
    <location>
        <begin position="31"/>
        <end position="48"/>
    </location>
</feature>
<evidence type="ECO:0000256" key="5">
    <source>
        <dbReference type="ARBA" id="ARBA00022989"/>
    </source>
</evidence>
<feature type="transmembrane region" description="Helical" evidence="8">
    <location>
        <begin position="174"/>
        <end position="195"/>
    </location>
</feature>
<dbReference type="AlphaFoldDB" id="A0A2J6RM14"/>
<evidence type="ECO:0000256" key="8">
    <source>
        <dbReference type="SAM" id="Phobius"/>
    </source>
</evidence>
<dbReference type="SUPFAM" id="SSF103473">
    <property type="entry name" value="MFS general substrate transporter"/>
    <property type="match status" value="1"/>
</dbReference>
<dbReference type="InterPro" id="IPR020846">
    <property type="entry name" value="MFS_dom"/>
</dbReference>
<dbReference type="Pfam" id="PF00083">
    <property type="entry name" value="Sugar_tr"/>
    <property type="match status" value="1"/>
</dbReference>
<evidence type="ECO:0000313" key="11">
    <source>
        <dbReference type="Proteomes" id="UP000235786"/>
    </source>
</evidence>
<dbReference type="GO" id="GO:0016020">
    <property type="term" value="C:membrane"/>
    <property type="evidence" value="ECO:0007669"/>
    <property type="project" value="UniProtKB-SubCell"/>
</dbReference>
<dbReference type="InterPro" id="IPR036259">
    <property type="entry name" value="MFS_trans_sf"/>
</dbReference>
<protein>
    <submittedName>
        <fullName evidence="10">Hexose transporter-like protein</fullName>
    </submittedName>
</protein>
<reference evidence="10 11" key="1">
    <citation type="submission" date="2016-04" db="EMBL/GenBank/DDBJ databases">
        <title>A degradative enzymes factory behind the ericoid mycorrhizal symbiosis.</title>
        <authorList>
            <consortium name="DOE Joint Genome Institute"/>
            <person name="Martino E."/>
            <person name="Morin E."/>
            <person name="Grelet G."/>
            <person name="Kuo A."/>
            <person name="Kohler A."/>
            <person name="Daghino S."/>
            <person name="Barry K."/>
            <person name="Choi C."/>
            <person name="Cichocki N."/>
            <person name="Clum A."/>
            <person name="Copeland A."/>
            <person name="Hainaut M."/>
            <person name="Haridas S."/>
            <person name="Labutti K."/>
            <person name="Lindquist E."/>
            <person name="Lipzen A."/>
            <person name="Khouja H.-R."/>
            <person name="Murat C."/>
            <person name="Ohm R."/>
            <person name="Olson A."/>
            <person name="Spatafora J."/>
            <person name="Veneault-Fourrey C."/>
            <person name="Henrissat B."/>
            <person name="Grigoriev I."/>
            <person name="Martin F."/>
            <person name="Perotto S."/>
        </authorList>
    </citation>
    <scope>NUCLEOTIDE SEQUENCE [LARGE SCALE GENOMIC DNA]</scope>
    <source>
        <strain evidence="10 11">F</strain>
    </source>
</reference>
<organism evidence="10 11">
    <name type="scientific">Hyaloscypha variabilis (strain UAMH 11265 / GT02V1 / F)</name>
    <name type="common">Meliniomyces variabilis</name>
    <dbReference type="NCBI Taxonomy" id="1149755"/>
    <lineage>
        <taxon>Eukaryota</taxon>
        <taxon>Fungi</taxon>
        <taxon>Dikarya</taxon>
        <taxon>Ascomycota</taxon>
        <taxon>Pezizomycotina</taxon>
        <taxon>Leotiomycetes</taxon>
        <taxon>Helotiales</taxon>
        <taxon>Hyaloscyphaceae</taxon>
        <taxon>Hyaloscypha</taxon>
        <taxon>Hyaloscypha variabilis</taxon>
    </lineage>
</organism>
<keyword evidence="11" id="KW-1185">Reference proteome</keyword>
<dbReference type="InterPro" id="IPR005828">
    <property type="entry name" value="MFS_sugar_transport-like"/>
</dbReference>
<evidence type="ECO:0000256" key="4">
    <source>
        <dbReference type="ARBA" id="ARBA00022692"/>
    </source>
</evidence>
<keyword evidence="6 8" id="KW-0472">Membrane</keyword>
<dbReference type="PROSITE" id="PS50850">
    <property type="entry name" value="MFS"/>
    <property type="match status" value="1"/>
</dbReference>
<feature type="transmembrane region" description="Helical" evidence="8">
    <location>
        <begin position="140"/>
        <end position="162"/>
    </location>
</feature>
<keyword evidence="5 8" id="KW-1133">Transmembrane helix</keyword>
<feature type="domain" description="Major facilitator superfamily (MFS) profile" evidence="9">
    <location>
        <begin position="35"/>
        <end position="490"/>
    </location>
</feature>
<evidence type="ECO:0000256" key="3">
    <source>
        <dbReference type="ARBA" id="ARBA00022448"/>
    </source>
</evidence>
<evidence type="ECO:0000256" key="1">
    <source>
        <dbReference type="ARBA" id="ARBA00004141"/>
    </source>
</evidence>
<dbReference type="PANTHER" id="PTHR48022">
    <property type="entry name" value="PLASTIDIC GLUCOSE TRANSPORTER 4"/>
    <property type="match status" value="1"/>
</dbReference>
<comment type="subcellular location">
    <subcellularLocation>
        <location evidence="1">Membrane</location>
        <topology evidence="1">Multi-pass membrane protein</topology>
    </subcellularLocation>
</comment>
<dbReference type="OrthoDB" id="6133115at2759"/>
<dbReference type="InterPro" id="IPR050360">
    <property type="entry name" value="MFS_Sugar_Transporters"/>
</dbReference>
<proteinExistence type="inferred from homology"/>
<feature type="transmembrane region" description="Helical" evidence="8">
    <location>
        <begin position="361"/>
        <end position="381"/>
    </location>
</feature>
<evidence type="ECO:0000259" key="9">
    <source>
        <dbReference type="PROSITE" id="PS50850"/>
    </source>
</evidence>
<dbReference type="PANTHER" id="PTHR48022:SF29">
    <property type="entry name" value="SUGAR TRANSPORTER, PUTATIVE (AFU_ORTHOLOGUE AFUA_6G14500)-RELATED"/>
    <property type="match status" value="1"/>
</dbReference>
<sequence>MVHEGLSDPILTHLAEQDHTPWWKKPNLRKMYVYLFLCAMGVEMTSGFDSTLMGTLQFSATWNKYFDSAGYKDPKTHKLALEPGLLGLVNSCYQLGSLVGIPFVPWFSQLFGRRWSVMCGSLIMVVGALLQGFAQDLGMYIFARMTLGFGIVMCIVSASALIGELGHPNDRATLTSFFNASYFVGAIAAAAIAIGTSDMKTNWSWRLPSLLQMTPSLLQITFIFFVPESPRWLVSKDRYDEALELLIKYHGEGDRDSVLVQAEMAQIQSTIKIELEHTKQSWMDMLRTSGMRRRVVIASFLGWFTQMSGNTLISYYQSSLFNMMGYTSNYAKTRINVANNCWGLITATAAAIAVGRFPRRIMFMTSAATMFCMFLGFTVAMQKLGAAADKKEPVPKAAAHAALFFYFAFSPCYNIGNNAITYTYLTELFPYAQRARGIAVEQVWGKISGFFTQNVNSIAITAIGWKYMAIITAWLVFEFAFIYFMYPETAGRTLEELAFLFEDKEYADQAIIAVEKRIHHEDMSPRDFPDGKAGVQEHEVAKFA</sequence>
<dbReference type="GO" id="GO:0005351">
    <property type="term" value="F:carbohydrate:proton symporter activity"/>
    <property type="evidence" value="ECO:0007669"/>
    <property type="project" value="TreeGrafter"/>
</dbReference>
<dbReference type="FunFam" id="1.20.1250.20:FF:000117">
    <property type="entry name" value="MFS hexose transporter"/>
    <property type="match status" value="1"/>
</dbReference>
<evidence type="ECO:0000256" key="6">
    <source>
        <dbReference type="ARBA" id="ARBA00023136"/>
    </source>
</evidence>
<gene>
    <name evidence="10" type="ORF">L207DRAFT_460210</name>
</gene>
<dbReference type="InterPro" id="IPR003663">
    <property type="entry name" value="Sugar/inositol_transpt"/>
</dbReference>
<accession>A0A2J6RM14</accession>
<feature type="transmembrane region" description="Helical" evidence="8">
    <location>
        <begin position="337"/>
        <end position="354"/>
    </location>
</feature>
<evidence type="ECO:0000256" key="7">
    <source>
        <dbReference type="RuleBase" id="RU003346"/>
    </source>
</evidence>
<keyword evidence="4 8" id="KW-0812">Transmembrane</keyword>
<evidence type="ECO:0000256" key="2">
    <source>
        <dbReference type="ARBA" id="ARBA00010992"/>
    </source>
</evidence>
<dbReference type="Gene3D" id="1.20.1250.20">
    <property type="entry name" value="MFS general substrate transporter like domains"/>
    <property type="match status" value="1"/>
</dbReference>
<evidence type="ECO:0000313" key="10">
    <source>
        <dbReference type="EMBL" id="PMD39538.1"/>
    </source>
</evidence>
<comment type="similarity">
    <text evidence="2 7">Belongs to the major facilitator superfamily. Sugar transporter (TC 2.A.1.1) family.</text>
</comment>
<dbReference type="EMBL" id="KZ613946">
    <property type="protein sequence ID" value="PMD39538.1"/>
    <property type="molecule type" value="Genomic_DNA"/>
</dbReference>